<evidence type="ECO:0000313" key="3">
    <source>
        <dbReference type="EMBL" id="CAB4183794.1"/>
    </source>
</evidence>
<dbReference type="EMBL" id="LR797055">
    <property type="protein sequence ID" value="CAB4183794.1"/>
    <property type="molecule type" value="Genomic_DNA"/>
</dbReference>
<dbReference type="EMBL" id="LR798391">
    <property type="protein sequence ID" value="CAB5228660.1"/>
    <property type="molecule type" value="Genomic_DNA"/>
</dbReference>
<reference evidence="3" key="1">
    <citation type="submission" date="2020-05" db="EMBL/GenBank/DDBJ databases">
        <authorList>
            <person name="Chiriac C."/>
            <person name="Salcher M."/>
            <person name="Ghai R."/>
            <person name="Kavagutti S V."/>
        </authorList>
    </citation>
    <scope>NUCLEOTIDE SEQUENCE</scope>
</reference>
<dbReference type="EMBL" id="LR796834">
    <property type="protein sequence ID" value="CAB4168951.1"/>
    <property type="molecule type" value="Genomic_DNA"/>
</dbReference>
<sequence>MAYQTMTAATLRSTVRDITDLDTEDLSDSLLNLYIRDGYYRILDLEQRWTFLETSFTFATVANQRAYTIANLTADPIASVVSITDATGVGKRLEMVGYDTLEETYLGTYDTSGDPLFYAVWQGKIHLFPKPSNVRTLTARGYREPIDWATTGGAVDASSNLHFALVYYACSRIFQGLEDAAMSEVYKRAFDEGVQLARANITKPTSHAYTIVSAGRTKGRPTFNGWTATLGRNFDWSQY</sequence>
<gene>
    <name evidence="3" type="ORF">UFOVP1098_9</name>
    <name evidence="4" type="ORF">UFOVP1353_24</name>
    <name evidence="5" type="ORF">UFOVP1458_36</name>
    <name evidence="6" type="ORF">UFOVP1546_32</name>
    <name evidence="1" type="ORF">UFOVP578_33</name>
    <name evidence="2" type="ORF">UFOVP928_7</name>
</gene>
<dbReference type="EMBL" id="LR797407">
    <property type="protein sequence ID" value="CAB4214432.1"/>
    <property type="molecule type" value="Genomic_DNA"/>
</dbReference>
<accession>A0A6J5QW16</accession>
<proteinExistence type="predicted"/>
<dbReference type="EMBL" id="LR796872">
    <property type="protein sequence ID" value="CAB4171616.1"/>
    <property type="molecule type" value="Genomic_DNA"/>
</dbReference>
<dbReference type="InterPro" id="IPR056209">
    <property type="entry name" value="SU10_adaptor"/>
</dbReference>
<organism evidence="3">
    <name type="scientific">uncultured Caudovirales phage</name>
    <dbReference type="NCBI Taxonomy" id="2100421"/>
    <lineage>
        <taxon>Viruses</taxon>
        <taxon>Duplodnaviria</taxon>
        <taxon>Heunggongvirae</taxon>
        <taxon>Uroviricota</taxon>
        <taxon>Caudoviricetes</taxon>
        <taxon>Peduoviridae</taxon>
        <taxon>Maltschvirus</taxon>
        <taxon>Maltschvirus maltsch</taxon>
    </lineage>
</organism>
<dbReference type="EMBL" id="LR797296">
    <property type="protein sequence ID" value="CAB4200159.1"/>
    <property type="molecule type" value="Genomic_DNA"/>
</dbReference>
<evidence type="ECO:0000313" key="2">
    <source>
        <dbReference type="EMBL" id="CAB4171616.1"/>
    </source>
</evidence>
<evidence type="ECO:0000313" key="4">
    <source>
        <dbReference type="EMBL" id="CAB4200159.1"/>
    </source>
</evidence>
<dbReference type="Pfam" id="PF24175">
    <property type="entry name" value="SU10_adaptor"/>
    <property type="match status" value="1"/>
</dbReference>
<evidence type="ECO:0000313" key="1">
    <source>
        <dbReference type="EMBL" id="CAB4168951.1"/>
    </source>
</evidence>
<evidence type="ECO:0000313" key="6">
    <source>
        <dbReference type="EMBL" id="CAB5228660.1"/>
    </source>
</evidence>
<evidence type="ECO:0000313" key="5">
    <source>
        <dbReference type="EMBL" id="CAB4214432.1"/>
    </source>
</evidence>
<protein>
    <submittedName>
        <fullName evidence="3">Uncharacterized protein</fullName>
    </submittedName>
</protein>
<name>A0A6J5QW16_9CAUD</name>